<dbReference type="InterPro" id="IPR036890">
    <property type="entry name" value="HATPase_C_sf"/>
</dbReference>
<dbReference type="PANTHER" id="PTHR35526:SF3">
    <property type="entry name" value="ANTI-SIGMA-F FACTOR RSBW"/>
    <property type="match status" value="1"/>
</dbReference>
<reference evidence="3 4" key="1">
    <citation type="submission" date="2018-08" db="EMBL/GenBank/DDBJ databases">
        <title>Pallidiluteibacterium maritimus gen. nov., sp. nov., isolated from coastal sediment.</title>
        <authorList>
            <person name="Zhou L.Y."/>
        </authorList>
    </citation>
    <scope>NUCLEOTIDE SEQUENCE [LARGE SCALE GENOMIC DNA]</scope>
    <source>
        <strain evidence="3 4">XSD2</strain>
    </source>
</reference>
<organism evidence="3 4">
    <name type="scientific">Maribellus luteus</name>
    <dbReference type="NCBI Taxonomy" id="2305463"/>
    <lineage>
        <taxon>Bacteria</taxon>
        <taxon>Pseudomonadati</taxon>
        <taxon>Bacteroidota</taxon>
        <taxon>Bacteroidia</taxon>
        <taxon>Marinilabiliales</taxon>
        <taxon>Prolixibacteraceae</taxon>
        <taxon>Maribellus</taxon>
    </lineage>
</organism>
<keyword evidence="1" id="KW-0808">Transferase</keyword>
<gene>
    <name evidence="3" type="ORF">D1614_08910</name>
</gene>
<proteinExistence type="predicted"/>
<dbReference type="InterPro" id="IPR050267">
    <property type="entry name" value="Anti-sigma-factor_SerPK"/>
</dbReference>
<dbReference type="OrthoDB" id="1467655at2"/>
<protein>
    <submittedName>
        <fullName evidence="3">ATP-binding protein</fullName>
    </submittedName>
</protein>
<keyword evidence="1" id="KW-0723">Serine/threonine-protein kinase</keyword>
<dbReference type="PANTHER" id="PTHR35526">
    <property type="entry name" value="ANTI-SIGMA-F FACTOR RSBW-RELATED"/>
    <property type="match status" value="1"/>
</dbReference>
<dbReference type="Gene3D" id="3.30.565.10">
    <property type="entry name" value="Histidine kinase-like ATPase, C-terminal domain"/>
    <property type="match status" value="1"/>
</dbReference>
<name>A0A399T444_9BACT</name>
<evidence type="ECO:0000313" key="3">
    <source>
        <dbReference type="EMBL" id="RIJ48643.1"/>
    </source>
</evidence>
<dbReference type="Pfam" id="PF13581">
    <property type="entry name" value="HATPase_c_2"/>
    <property type="match status" value="1"/>
</dbReference>
<dbReference type="Proteomes" id="UP000265926">
    <property type="component" value="Unassembled WGS sequence"/>
</dbReference>
<keyword evidence="4" id="KW-1185">Reference proteome</keyword>
<evidence type="ECO:0000256" key="1">
    <source>
        <dbReference type="ARBA" id="ARBA00022527"/>
    </source>
</evidence>
<dbReference type="EMBL" id="QWGR01000004">
    <property type="protein sequence ID" value="RIJ48643.1"/>
    <property type="molecule type" value="Genomic_DNA"/>
</dbReference>
<dbReference type="AlphaFoldDB" id="A0A399T444"/>
<dbReference type="CDD" id="cd16936">
    <property type="entry name" value="HATPase_RsbW-like"/>
    <property type="match status" value="1"/>
</dbReference>
<evidence type="ECO:0000313" key="4">
    <source>
        <dbReference type="Proteomes" id="UP000265926"/>
    </source>
</evidence>
<dbReference type="GO" id="GO:0005524">
    <property type="term" value="F:ATP binding"/>
    <property type="evidence" value="ECO:0007669"/>
    <property type="project" value="UniProtKB-KW"/>
</dbReference>
<feature type="domain" description="Histidine kinase/HSP90-like ATPase" evidence="2">
    <location>
        <begin position="26"/>
        <end position="143"/>
    </location>
</feature>
<sequence length="147" mass="16709">MQAIFEQYQEQPVIEPPRYILVIKSSQTELKRVEIFLREIFTAHMLPESCFNKSLLCLSEAIVNSIVHGNKNVLHKEIKVKVDCLTHSLVISVTDEGEGFDLEEVPDPTSVENIKKESGRGIHIIKTLSNSVEFNKRGNSLQFKILC</sequence>
<keyword evidence="3" id="KW-0067">ATP-binding</keyword>
<dbReference type="InterPro" id="IPR003594">
    <property type="entry name" value="HATPase_dom"/>
</dbReference>
<evidence type="ECO:0000259" key="2">
    <source>
        <dbReference type="Pfam" id="PF13581"/>
    </source>
</evidence>
<accession>A0A399T444</accession>
<keyword evidence="3" id="KW-0547">Nucleotide-binding</keyword>
<comment type="caution">
    <text evidence="3">The sequence shown here is derived from an EMBL/GenBank/DDBJ whole genome shotgun (WGS) entry which is preliminary data.</text>
</comment>
<dbReference type="SUPFAM" id="SSF55874">
    <property type="entry name" value="ATPase domain of HSP90 chaperone/DNA topoisomerase II/histidine kinase"/>
    <property type="match status" value="1"/>
</dbReference>
<dbReference type="GO" id="GO:0004674">
    <property type="term" value="F:protein serine/threonine kinase activity"/>
    <property type="evidence" value="ECO:0007669"/>
    <property type="project" value="UniProtKB-KW"/>
</dbReference>
<keyword evidence="1" id="KW-0418">Kinase</keyword>